<evidence type="ECO:0008006" key="3">
    <source>
        <dbReference type="Google" id="ProtNLM"/>
    </source>
</evidence>
<dbReference type="PANTHER" id="PTHR10957">
    <property type="entry name" value="RAP1 GTPASE-GDP DISSOCIATION STIMULATOR 1"/>
    <property type="match status" value="1"/>
</dbReference>
<accession>A0A8H4VNV6</accession>
<dbReference type="InterPro" id="IPR011989">
    <property type="entry name" value="ARM-like"/>
</dbReference>
<dbReference type="GO" id="GO:0005085">
    <property type="term" value="F:guanyl-nucleotide exchange factor activity"/>
    <property type="evidence" value="ECO:0007669"/>
    <property type="project" value="InterPro"/>
</dbReference>
<proteinExistence type="predicted"/>
<dbReference type="InterPro" id="IPR040144">
    <property type="entry name" value="RAP1GDS1"/>
</dbReference>
<dbReference type="InterPro" id="IPR016024">
    <property type="entry name" value="ARM-type_fold"/>
</dbReference>
<dbReference type="Proteomes" id="UP000521872">
    <property type="component" value="Unassembled WGS sequence"/>
</dbReference>
<dbReference type="AlphaFoldDB" id="A0A8H4VNV6"/>
<organism evidence="1 2">
    <name type="scientific">Agrocybe pediades</name>
    <dbReference type="NCBI Taxonomy" id="84607"/>
    <lineage>
        <taxon>Eukaryota</taxon>
        <taxon>Fungi</taxon>
        <taxon>Dikarya</taxon>
        <taxon>Basidiomycota</taxon>
        <taxon>Agaricomycotina</taxon>
        <taxon>Agaricomycetes</taxon>
        <taxon>Agaricomycetidae</taxon>
        <taxon>Agaricales</taxon>
        <taxon>Agaricineae</taxon>
        <taxon>Strophariaceae</taxon>
        <taxon>Agrocybe</taxon>
    </lineage>
</organism>
<protein>
    <recommendedName>
        <fullName evidence="3">ARM repeat-containing protein</fullName>
    </recommendedName>
</protein>
<sequence length="783" mass="85906">MAQNAEGEVDLIPFERRLKDLSISIRDEGAEESWAAVESTSREIANHLRVRLDNHTILGKSELPQTLVQLLPQCLRDSHIAKDDRTAVLFEILRVGANLCMDHNDNRAALLEVGFPQSVLSLLEGYAEGIPSPPLGSPLLLSISHLKVVRTAIGVLLNASIGYDPVKFRLISLEAAHTIIKLSANIYPPTAWISQQPESLSEDFIEEWDVRSGISNWAWRTVSALKDIQDQDESLQIINPDVLPWITAPLQKYFSTPLPSTSILADTDPDLFETLVQTDFDFLEESCTIIESHALDVEEFRLELARSVCYPMPDEKASCLATILKFIEHGTYPALWKNPALEESEVQNKEKAFDICKAALIKAVVEVFAEKKNEEILWKDDVPEIPGGSLIDNFVRWIRSYVESAEEEGQAKTKASGRDDLAICAGLSLGNITRKEPFASALLSAPYSLAPVLSSPHFFSPSTDVKLKHGILGLLKHICQFSKLAPVIPSSLAEVKIIERIAASGIWDEKSDAMADIVQQSAIGVAKHLCNASLDHVFSFVLPNGQACPTGLSQILALIKRSDSVTIQSEGSRVLVNVVKSLWLNGRNLDPSDERQKKRDRCISLILTPEFANALTSLIARSNKYPILVNEGIVAISLLATHRLGGPLVLDALTTPANGAPLPIPDTLSPTLNSGSQSPASTSYRDGLPVPKHALDMLIFVLRNIENPVNFPMEVRVNACTFFTQLQASKNVTAASIVRIREAVLPVVQQVVEDSQGIAEEAKLAKAAKLLIEVWTRRPSSST</sequence>
<evidence type="ECO:0000313" key="1">
    <source>
        <dbReference type="EMBL" id="KAF4614699.1"/>
    </source>
</evidence>
<name>A0A8H4VNV6_9AGAR</name>
<gene>
    <name evidence="1" type="ORF">D9613_003020</name>
</gene>
<reference evidence="1 2" key="1">
    <citation type="submission" date="2019-12" db="EMBL/GenBank/DDBJ databases">
        <authorList>
            <person name="Floudas D."/>
            <person name="Bentzer J."/>
            <person name="Ahren D."/>
            <person name="Johansson T."/>
            <person name="Persson P."/>
            <person name="Tunlid A."/>
        </authorList>
    </citation>
    <scope>NUCLEOTIDE SEQUENCE [LARGE SCALE GENOMIC DNA]</scope>
    <source>
        <strain evidence="1 2">CBS 102.39</strain>
    </source>
</reference>
<dbReference type="SUPFAM" id="SSF48371">
    <property type="entry name" value="ARM repeat"/>
    <property type="match status" value="1"/>
</dbReference>
<keyword evidence="2" id="KW-1185">Reference proteome</keyword>
<dbReference type="Gene3D" id="1.25.10.10">
    <property type="entry name" value="Leucine-rich Repeat Variant"/>
    <property type="match status" value="1"/>
</dbReference>
<dbReference type="EMBL" id="JAACJL010000044">
    <property type="protein sequence ID" value="KAF4614699.1"/>
    <property type="molecule type" value="Genomic_DNA"/>
</dbReference>
<evidence type="ECO:0000313" key="2">
    <source>
        <dbReference type="Proteomes" id="UP000521872"/>
    </source>
</evidence>
<comment type="caution">
    <text evidence="1">The sequence shown here is derived from an EMBL/GenBank/DDBJ whole genome shotgun (WGS) entry which is preliminary data.</text>
</comment>